<dbReference type="PANTHER" id="PTHR42760:SF133">
    <property type="entry name" value="3-OXOACYL-[ACYL-CARRIER-PROTEIN] REDUCTASE"/>
    <property type="match status" value="1"/>
</dbReference>
<keyword evidence="2 3" id="KW-0560">Oxidoreductase</keyword>
<name>A0ABW1IQU1_9BACL</name>
<dbReference type="InterPro" id="IPR036291">
    <property type="entry name" value="NAD(P)-bd_dom_sf"/>
</dbReference>
<proteinExistence type="inferred from homology"/>
<dbReference type="InterPro" id="IPR002347">
    <property type="entry name" value="SDR_fam"/>
</dbReference>
<dbReference type="Gene3D" id="3.40.50.720">
    <property type="entry name" value="NAD(P)-binding Rossmann-like Domain"/>
    <property type="match status" value="1"/>
</dbReference>
<dbReference type="PANTHER" id="PTHR42760">
    <property type="entry name" value="SHORT-CHAIN DEHYDROGENASES/REDUCTASES FAMILY MEMBER"/>
    <property type="match status" value="1"/>
</dbReference>
<gene>
    <name evidence="3" type="ORF">ACFPXP_13630</name>
</gene>
<comment type="caution">
    <text evidence="3">The sequence shown here is derived from an EMBL/GenBank/DDBJ whole genome shotgun (WGS) entry which is preliminary data.</text>
</comment>
<dbReference type="PRINTS" id="PR00081">
    <property type="entry name" value="GDHRDH"/>
</dbReference>
<dbReference type="SUPFAM" id="SSF51735">
    <property type="entry name" value="NAD(P)-binding Rossmann-fold domains"/>
    <property type="match status" value="1"/>
</dbReference>
<dbReference type="Proteomes" id="UP001596250">
    <property type="component" value="Unassembled WGS sequence"/>
</dbReference>
<dbReference type="EMBL" id="JBHSQV010000162">
    <property type="protein sequence ID" value="MFC5987445.1"/>
    <property type="molecule type" value="Genomic_DNA"/>
</dbReference>
<dbReference type="GO" id="GO:0016491">
    <property type="term" value="F:oxidoreductase activity"/>
    <property type="evidence" value="ECO:0007669"/>
    <property type="project" value="UniProtKB-KW"/>
</dbReference>
<dbReference type="RefSeq" id="WP_379894825.1">
    <property type="nucleotide sequence ID" value="NZ_CBCSCT010000041.1"/>
</dbReference>
<evidence type="ECO:0000256" key="2">
    <source>
        <dbReference type="ARBA" id="ARBA00023002"/>
    </source>
</evidence>
<dbReference type="EC" id="1.1.1.-" evidence="3"/>
<sequence>MLLEEKIAWVTGASRGIGQAAAVALAAEGAHVVISARKMENLSETSERIKSLGMNPPLLLAYDVSNRGETKEALSSVQKAYKRLDVLVNNAGMLEKAMLGMITEESLHRMFAVNLYSVIFHMQYASRLMMRQKSGSMINISSILGRFGSPGYVAYSASKAALIGASKSAAKELAPSNIRVNVVAPGFIDTNLIRQFPAKTIDEQIKSIRMGRIGDPTDVASMIAFLASDRSAYVTGQVIGVDGGMIV</sequence>
<keyword evidence="4" id="KW-1185">Reference proteome</keyword>
<dbReference type="Pfam" id="PF13561">
    <property type="entry name" value="adh_short_C2"/>
    <property type="match status" value="1"/>
</dbReference>
<organism evidence="3 4">
    <name type="scientific">Marinicrinis lubricantis</name>
    <dbReference type="NCBI Taxonomy" id="2086470"/>
    <lineage>
        <taxon>Bacteria</taxon>
        <taxon>Bacillati</taxon>
        <taxon>Bacillota</taxon>
        <taxon>Bacilli</taxon>
        <taxon>Bacillales</taxon>
        <taxon>Paenibacillaceae</taxon>
    </lineage>
</organism>
<accession>A0ABW1IQU1</accession>
<evidence type="ECO:0000313" key="3">
    <source>
        <dbReference type="EMBL" id="MFC5987445.1"/>
    </source>
</evidence>
<dbReference type="PRINTS" id="PR00080">
    <property type="entry name" value="SDRFAMILY"/>
</dbReference>
<comment type="similarity">
    <text evidence="1">Belongs to the short-chain dehydrogenases/reductases (SDR) family.</text>
</comment>
<evidence type="ECO:0000256" key="1">
    <source>
        <dbReference type="ARBA" id="ARBA00006484"/>
    </source>
</evidence>
<evidence type="ECO:0000313" key="4">
    <source>
        <dbReference type="Proteomes" id="UP001596250"/>
    </source>
</evidence>
<protein>
    <submittedName>
        <fullName evidence="3">SDR family NAD(P)-dependent oxidoreductase</fullName>
        <ecNumber evidence="3">1.1.1.-</ecNumber>
    </submittedName>
</protein>
<dbReference type="NCBIfam" id="NF005559">
    <property type="entry name" value="PRK07231.1"/>
    <property type="match status" value="1"/>
</dbReference>
<reference evidence="4" key="1">
    <citation type="journal article" date="2019" name="Int. J. Syst. Evol. Microbiol.">
        <title>The Global Catalogue of Microorganisms (GCM) 10K type strain sequencing project: providing services to taxonomists for standard genome sequencing and annotation.</title>
        <authorList>
            <consortium name="The Broad Institute Genomics Platform"/>
            <consortium name="The Broad Institute Genome Sequencing Center for Infectious Disease"/>
            <person name="Wu L."/>
            <person name="Ma J."/>
        </authorList>
    </citation>
    <scope>NUCLEOTIDE SEQUENCE [LARGE SCALE GENOMIC DNA]</scope>
    <source>
        <strain evidence="4">CCM 8749</strain>
    </source>
</reference>